<dbReference type="InterPro" id="IPR027417">
    <property type="entry name" value="P-loop_NTPase"/>
</dbReference>
<accession>A0A420YDV7</accession>
<dbReference type="Gene3D" id="1.25.40.10">
    <property type="entry name" value="Tetratricopeptide repeat domain"/>
    <property type="match status" value="2"/>
</dbReference>
<dbReference type="GO" id="GO:0047499">
    <property type="term" value="F:calcium-independent phospholipase A2 activity"/>
    <property type="evidence" value="ECO:0007669"/>
    <property type="project" value="TreeGrafter"/>
</dbReference>
<feature type="short sequence motif" description="GXSXG" evidence="5">
    <location>
        <begin position="57"/>
        <end position="61"/>
    </location>
</feature>
<comment type="caution">
    <text evidence="8">The sequence shown here is derived from an EMBL/GenBank/DDBJ whole genome shotgun (WGS) entry which is preliminary data.</text>
</comment>
<dbReference type="OrthoDB" id="1658288at2759"/>
<feature type="region of interest" description="Disordered" evidence="6">
    <location>
        <begin position="919"/>
        <end position="961"/>
    </location>
</feature>
<dbReference type="SUPFAM" id="SSF52540">
    <property type="entry name" value="P-loop containing nucleoside triphosphate hydrolases"/>
    <property type="match status" value="1"/>
</dbReference>
<evidence type="ECO:0000256" key="5">
    <source>
        <dbReference type="PROSITE-ProRule" id="PRU01161"/>
    </source>
</evidence>
<keyword evidence="1 5" id="KW-0378">Hydrolase</keyword>
<dbReference type="InterPro" id="IPR016035">
    <property type="entry name" value="Acyl_Trfase/lysoPLipase"/>
</dbReference>
<dbReference type="CDD" id="cd07216">
    <property type="entry name" value="Pat17_PNPLA8_PNPLA9_like3"/>
    <property type="match status" value="1"/>
</dbReference>
<dbReference type="InterPro" id="IPR011990">
    <property type="entry name" value="TPR-like_helical_dom_sf"/>
</dbReference>
<evidence type="ECO:0000256" key="2">
    <source>
        <dbReference type="ARBA" id="ARBA00022963"/>
    </source>
</evidence>
<dbReference type="Pfam" id="PF01734">
    <property type="entry name" value="Patatin"/>
    <property type="match status" value="1"/>
</dbReference>
<evidence type="ECO:0000313" key="9">
    <source>
        <dbReference type="Proteomes" id="UP000275385"/>
    </source>
</evidence>
<evidence type="ECO:0000256" key="6">
    <source>
        <dbReference type="SAM" id="MobiDB-lite"/>
    </source>
</evidence>
<dbReference type="Proteomes" id="UP000275385">
    <property type="component" value="Unassembled WGS sequence"/>
</dbReference>
<evidence type="ECO:0000256" key="1">
    <source>
        <dbReference type="ARBA" id="ARBA00022801"/>
    </source>
</evidence>
<dbReference type="GO" id="GO:0019369">
    <property type="term" value="P:arachidonate metabolic process"/>
    <property type="evidence" value="ECO:0007669"/>
    <property type="project" value="TreeGrafter"/>
</dbReference>
<evidence type="ECO:0000313" key="8">
    <source>
        <dbReference type="EMBL" id="RKU46095.1"/>
    </source>
</evidence>
<evidence type="ECO:0000256" key="3">
    <source>
        <dbReference type="ARBA" id="ARBA00023098"/>
    </source>
</evidence>
<dbReference type="PANTHER" id="PTHR24185:SF1">
    <property type="entry name" value="CALCIUM-INDEPENDENT PHOSPHOLIPASE A2-GAMMA"/>
    <property type="match status" value="1"/>
</dbReference>
<keyword evidence="2 5" id="KW-0442">Lipid degradation</keyword>
<feature type="region of interest" description="Disordered" evidence="6">
    <location>
        <begin position="1297"/>
        <end position="1317"/>
    </location>
</feature>
<proteinExistence type="predicted"/>
<dbReference type="SUPFAM" id="SSF48452">
    <property type="entry name" value="TPR-like"/>
    <property type="match status" value="1"/>
</dbReference>
<keyword evidence="4" id="KW-0802">TPR repeat</keyword>
<protein>
    <recommendedName>
        <fullName evidence="7">PNPLA domain-containing protein</fullName>
    </recommendedName>
</protein>
<organism evidence="8 9">
    <name type="scientific">Coniochaeta pulveracea</name>
    <dbReference type="NCBI Taxonomy" id="177199"/>
    <lineage>
        <taxon>Eukaryota</taxon>
        <taxon>Fungi</taxon>
        <taxon>Dikarya</taxon>
        <taxon>Ascomycota</taxon>
        <taxon>Pezizomycotina</taxon>
        <taxon>Sordariomycetes</taxon>
        <taxon>Sordariomycetidae</taxon>
        <taxon>Coniochaetales</taxon>
        <taxon>Coniochaetaceae</taxon>
        <taxon>Coniochaeta</taxon>
    </lineage>
</organism>
<dbReference type="GO" id="GO:0046486">
    <property type="term" value="P:glycerolipid metabolic process"/>
    <property type="evidence" value="ECO:0007669"/>
    <property type="project" value="UniProtKB-ARBA"/>
</dbReference>
<feature type="domain" description="PNPLA" evidence="7">
    <location>
        <begin position="13"/>
        <end position="224"/>
    </location>
</feature>
<dbReference type="PROSITE" id="PS50005">
    <property type="entry name" value="TPR"/>
    <property type="match status" value="1"/>
</dbReference>
<sequence length="1317" mass="149127">MPSHNQDDPVNLLSLDGGGIRGVSELVMLDYIMRRIQVRADLGDLPKPCDYFDIIAGTSTGGLIAIMLGRLRMTTTEALQTYDDVAGNIFSNSNRRGKGLKFPKFKEGPLVQIVQDMVRDFSDTDTMVRPAMSPAMSPTMRNRKGKAFVCAVEPDKLGSAQRFRTYTVEDEADQWLKDCKIWEAARATTAATMFFKEITITYNTISKRFIDGALGYNNPVEELIDEAGHILSRKRKVGAIVSLGTGTKPKGLRSTEDVGFLALPYGFSAGKTLKDIAVDPEAAHRRVRDKLKAYPDTYFRFNVPGGAVEIGLEDWQKMGVLKERTKAYLAQEEVEKEMEALVEVLLKNKQPTDITIGHLTLNKRDIPNNSRTARYLTSPSSRFVGRRGILNRLDDHFMPRSEHYKPRREFLLCGMGGAGKTQIALKFAENCEKEERFKYIFFVDAENIATARQSYATIASQQMGQPVGQDDSMENVMRRIASLADDWLLVADNSTSDTLRKIVPEVNRGNILYTSRNHNLGLDLPPEAIAFIDDMTVDDAITLLLRASQLDPILVANREEAFPLVEELGCLALAVDQAGAYIHVQHLKLSQYLERFQERRAEILRDERYKGADARSRAVYATFDLSYQAIRDLADDNKDNDEGLVAVDALTILDIICFYHNENIPVPIFAGAAIMACFWKEANRGSHPVIDGRICFSRLLSVDESTNWNPEPTGAAISLLEDFSLIKVDYAGMVMSMHILVSSWAMDRMDVRRRMERACLAKTLFCWAIPEELGRDMNLDSHLLRRQLYTHATTLESYLGANRKMYTKYRHWDDAAESYLDLKLGFLFRESGEYQPSETAYERALFLRKLEYGFDHPETLDVYTELIELHQRHKRYREAEFLLLQQLERAERPVSVEVRARRSGTGRIKARLVRKRLSIGKGKEPERSTSSDDGGCTGALPGNPAVDLNPASPSAPNEGIQYQFDDDERESRICMLLFMLVGIYGDQGNTQSEDATRHKAIRRIEQYLRRHDENDPEVAGTRKMLHILRSEAEEPQAKPTEELHAQIAALRTQLDNHLAQGRHPSDMEVIKLKRSLAQALDEVGQHAEALPLHEAYIEGCAYNYGLDDRRSLQTLRRYGQSRWDDSGPDRYLPEERHFRTLLGRIIRAWGKQEPEAGSTLLELGRSIAMQGRFDEGITLLEKAVELHRANRTFETERAERILEDIRRMAEEGTPALRRGLARAAIRRWTAGNERWSTQMVDFYTLQRGWNWQEDGRSRPECVYLTEAELKGTATRFPNLVGPLTRERALAQPIELLHSAGSDNGGEGPSSLGANEFM</sequence>
<dbReference type="InterPro" id="IPR002641">
    <property type="entry name" value="PNPLA_dom"/>
</dbReference>
<feature type="compositionally biased region" description="Basic and acidic residues" evidence="6">
    <location>
        <begin position="921"/>
        <end position="930"/>
    </location>
</feature>
<feature type="active site" description="Nucleophile" evidence="5">
    <location>
        <position position="59"/>
    </location>
</feature>
<dbReference type="GO" id="GO:0016020">
    <property type="term" value="C:membrane"/>
    <property type="evidence" value="ECO:0007669"/>
    <property type="project" value="TreeGrafter"/>
</dbReference>
<dbReference type="Gene3D" id="3.40.1090.10">
    <property type="entry name" value="Cytosolic phospholipase A2 catalytic domain"/>
    <property type="match status" value="1"/>
</dbReference>
<evidence type="ECO:0000256" key="4">
    <source>
        <dbReference type="PROSITE-ProRule" id="PRU00339"/>
    </source>
</evidence>
<evidence type="ECO:0000259" key="7">
    <source>
        <dbReference type="PROSITE" id="PS51635"/>
    </source>
</evidence>
<feature type="short sequence motif" description="GXGXXG" evidence="5">
    <location>
        <begin position="17"/>
        <end position="22"/>
    </location>
</feature>
<reference evidence="8 9" key="1">
    <citation type="submission" date="2018-08" db="EMBL/GenBank/DDBJ databases">
        <title>Draft genome of the lignicolous fungus Coniochaeta pulveracea.</title>
        <authorList>
            <person name="Borstlap C.J."/>
            <person name="De Witt R.N."/>
            <person name="Botha A."/>
            <person name="Volschenk H."/>
        </authorList>
    </citation>
    <scope>NUCLEOTIDE SEQUENCE [LARGE SCALE GENOMIC DNA]</scope>
    <source>
        <strain evidence="8 9">CAB683</strain>
    </source>
</reference>
<dbReference type="SUPFAM" id="SSF52151">
    <property type="entry name" value="FabD/lysophospholipase-like"/>
    <property type="match status" value="1"/>
</dbReference>
<dbReference type="EMBL" id="QVQW01000016">
    <property type="protein sequence ID" value="RKU46095.1"/>
    <property type="molecule type" value="Genomic_DNA"/>
</dbReference>
<dbReference type="STRING" id="177199.A0A420YDV7"/>
<feature type="repeat" description="TPR" evidence="4">
    <location>
        <begin position="1157"/>
        <end position="1190"/>
    </location>
</feature>
<keyword evidence="9" id="KW-1185">Reference proteome</keyword>
<keyword evidence="3 5" id="KW-0443">Lipid metabolism</keyword>
<feature type="short sequence motif" description="DGA/G" evidence="5">
    <location>
        <begin position="211"/>
        <end position="213"/>
    </location>
</feature>
<feature type="active site" description="Proton acceptor" evidence="5">
    <location>
        <position position="211"/>
    </location>
</feature>
<dbReference type="PANTHER" id="PTHR24185">
    <property type="entry name" value="CALCIUM-INDEPENDENT PHOSPHOLIPASE A2-GAMMA"/>
    <property type="match status" value="1"/>
</dbReference>
<dbReference type="Gene3D" id="3.40.50.300">
    <property type="entry name" value="P-loop containing nucleotide triphosphate hydrolases"/>
    <property type="match status" value="1"/>
</dbReference>
<dbReference type="PROSITE" id="PS51635">
    <property type="entry name" value="PNPLA"/>
    <property type="match status" value="1"/>
</dbReference>
<name>A0A420YDV7_9PEZI</name>
<dbReference type="InterPro" id="IPR019734">
    <property type="entry name" value="TPR_rpt"/>
</dbReference>
<gene>
    <name evidence="8" type="ORF">DL546_005360</name>
</gene>
<dbReference type="GO" id="GO:0016042">
    <property type="term" value="P:lipid catabolic process"/>
    <property type="evidence" value="ECO:0007669"/>
    <property type="project" value="UniProtKB-UniRule"/>
</dbReference>